<dbReference type="CDD" id="cd10283">
    <property type="entry name" value="MnuA_DNase1-like"/>
    <property type="match status" value="1"/>
</dbReference>
<keyword evidence="1" id="KW-0732">Signal</keyword>
<proteinExistence type="predicted"/>
<keyword evidence="4" id="KW-0255">Endonuclease</keyword>
<dbReference type="InterPro" id="IPR036691">
    <property type="entry name" value="Endo/exonu/phosph_ase_sf"/>
</dbReference>
<evidence type="ECO:0000313" key="5">
    <source>
        <dbReference type="Proteomes" id="UP000193146"/>
    </source>
</evidence>
<dbReference type="PANTHER" id="PTHR42834:SF1">
    <property type="entry name" value="ENDONUCLEASE_EXONUCLEASE_PHOSPHATASE FAMILY PROTEIN (AFU_ORTHOLOGUE AFUA_3G09210)"/>
    <property type="match status" value="1"/>
</dbReference>
<organism evidence="4 5">
    <name type="scientific">Burkholderia puraquae</name>
    <dbReference type="NCBI Taxonomy" id="1904757"/>
    <lineage>
        <taxon>Bacteria</taxon>
        <taxon>Pseudomonadati</taxon>
        <taxon>Pseudomonadota</taxon>
        <taxon>Betaproteobacteria</taxon>
        <taxon>Burkholderiales</taxon>
        <taxon>Burkholderiaceae</taxon>
        <taxon>Burkholderia</taxon>
        <taxon>Burkholderia cepacia complex</taxon>
    </lineage>
</organism>
<sequence>MSRLLPPLAVASFIALATLFAVCGRPAAAAPPVSAGCNGATTPIADLRGAGGPSPLAGQTTSIEAVVTAAFGGADGLGGFFVQQADAQRRHRPGVPEGVFVYAPNAHAKAGDLVHLTGRVDERYGRTQFTLSGGMTVCARGQTVTPATLTLPVATLSVLASLEGMRVRLPQTLTVSDTHELGRYGSVVLSNGRLRIPTHVAPPSEAAALAAANARNRIVLDDGSNRRDPAAVRYPPPALSAANTLRAGYTVRGVEGVLELRYGAWRLQPVAGAAPVFDAATNPRTDAPARHSDADVRIVSFNVFNYFNGDGHGGGFDAPANRGAKTPAAFARQEAKIVAALRALHADVIGLMEIANNGHGDASAVRRLAAQLGDGWHAVDPGTGRLGRDTIAVALLYNSRAIEPIGRAATVALGGRHRPPLAQTFRRIGGTRAFTVAVNHLKSKRCPHATGADRDQSDGQGCWNATRTRAAARVADWLATSPTGTAADGVLLIGDLNSYAKEDPVRALESRGYANLVARVVGDAAYSYVFRGEAGSLDHALATPALAARVKAVHVWHINADEPVALQPVPDYKTSVQRSSYYAPDAYRSSDHDPVVIDVALGDSGTLAAPGTNRARRHGID</sequence>
<dbReference type="InterPro" id="IPR005135">
    <property type="entry name" value="Endo/exonuclease/phosphatase"/>
</dbReference>
<dbReference type="Proteomes" id="UP000193146">
    <property type="component" value="Unassembled WGS sequence"/>
</dbReference>
<name>A0A1X1PEE5_9BURK</name>
<dbReference type="EMBL" id="NBYX01000010">
    <property type="protein sequence ID" value="ORT84295.1"/>
    <property type="molecule type" value="Genomic_DNA"/>
</dbReference>
<protein>
    <submittedName>
        <fullName evidence="4">Endonuclease</fullName>
    </submittedName>
</protein>
<dbReference type="OrthoDB" id="9800417at2"/>
<evidence type="ECO:0000313" key="4">
    <source>
        <dbReference type="EMBL" id="ORT84295.1"/>
    </source>
</evidence>
<keyword evidence="5" id="KW-1185">Reference proteome</keyword>
<evidence type="ECO:0000256" key="1">
    <source>
        <dbReference type="SAM" id="SignalP"/>
    </source>
</evidence>
<reference evidence="3 6" key="2">
    <citation type="submission" date="2020-04" db="EMBL/GenBank/DDBJ databases">
        <authorList>
            <person name="De Canck E."/>
        </authorList>
    </citation>
    <scope>NUCLEOTIDE SEQUENCE [LARGE SCALE GENOMIC DNA]</scope>
    <source>
        <strain evidence="3 6">LMG 29660</strain>
    </source>
</reference>
<feature type="chain" id="PRO_5044567550" evidence="1">
    <location>
        <begin position="30"/>
        <end position="621"/>
    </location>
</feature>
<dbReference type="InterPro" id="IPR047971">
    <property type="entry name" value="ExeM-like"/>
</dbReference>
<evidence type="ECO:0000313" key="6">
    <source>
        <dbReference type="Proteomes" id="UP000494135"/>
    </source>
</evidence>
<dbReference type="CDD" id="cd04486">
    <property type="entry name" value="YhcR_OBF_like"/>
    <property type="match status" value="1"/>
</dbReference>
<evidence type="ECO:0000259" key="2">
    <source>
        <dbReference type="Pfam" id="PF03372"/>
    </source>
</evidence>
<dbReference type="PANTHER" id="PTHR42834">
    <property type="entry name" value="ENDONUCLEASE/EXONUCLEASE/PHOSPHATASE FAMILY PROTEIN (AFU_ORTHOLOGUE AFUA_3G09210)"/>
    <property type="match status" value="1"/>
</dbReference>
<dbReference type="EMBL" id="CADIKG010000003">
    <property type="protein sequence ID" value="CAB3752523.1"/>
    <property type="molecule type" value="Genomic_DNA"/>
</dbReference>
<dbReference type="Proteomes" id="UP000494135">
    <property type="component" value="Unassembled WGS sequence"/>
</dbReference>
<reference evidence="4 5" key="1">
    <citation type="submission" date="2017-04" db="EMBL/GenBank/DDBJ databases">
        <title>Burkholderia puraquae sp. nov., a novel Burkholderia cepacia complex species from hospital setting samples.</title>
        <authorList>
            <person name="Martina P."/>
            <person name="Leguizamon M."/>
            <person name="Prieto C."/>
            <person name="Sousa S."/>
            <person name="Montanaro P."/>
            <person name="Draghi W."/>
            <person name="Staembler M."/>
            <person name="Bettiol M."/>
            <person name="Figoli C."/>
            <person name="Palau J."/>
            <person name="Alvarez F."/>
            <person name="Benetti S."/>
            <person name="Anchat E."/>
            <person name="Vescina C."/>
            <person name="Ferreras J."/>
            <person name="Lasch P."/>
            <person name="Lagares A."/>
            <person name="Zorreguieta A."/>
            <person name="Yantorno O."/>
            <person name="Bosch A."/>
        </authorList>
    </citation>
    <scope>NUCLEOTIDE SEQUENCE [LARGE SCALE GENOMIC DNA]</scope>
    <source>
        <strain evidence="4 5">CAMPA 1040</strain>
    </source>
</reference>
<dbReference type="GO" id="GO:0004519">
    <property type="term" value="F:endonuclease activity"/>
    <property type="evidence" value="ECO:0007669"/>
    <property type="project" value="UniProtKB-KW"/>
</dbReference>
<keyword evidence="4" id="KW-0378">Hydrolase</keyword>
<dbReference type="Pfam" id="PF03372">
    <property type="entry name" value="Exo_endo_phos"/>
    <property type="match status" value="1"/>
</dbReference>
<evidence type="ECO:0000313" key="3">
    <source>
        <dbReference type="EMBL" id="CAB3752523.1"/>
    </source>
</evidence>
<accession>A0A1X1PEE5</accession>
<dbReference type="SUPFAM" id="SSF56219">
    <property type="entry name" value="DNase I-like"/>
    <property type="match status" value="1"/>
</dbReference>
<dbReference type="NCBIfam" id="NF033681">
    <property type="entry name" value="ExeM_NucH_DNase"/>
    <property type="match status" value="1"/>
</dbReference>
<dbReference type="RefSeq" id="WP_085040660.1">
    <property type="nucleotide sequence ID" value="NZ_CADIKG010000003.1"/>
</dbReference>
<feature type="signal peptide" evidence="1">
    <location>
        <begin position="1"/>
        <end position="29"/>
    </location>
</feature>
<gene>
    <name evidence="4" type="ORF">B7G54_20045</name>
    <name evidence="3" type="ORF">LMG29660_01807</name>
</gene>
<dbReference type="Gene3D" id="3.60.10.10">
    <property type="entry name" value="Endonuclease/exonuclease/phosphatase"/>
    <property type="match status" value="1"/>
</dbReference>
<dbReference type="AlphaFoldDB" id="A0A1X1PEE5"/>
<feature type="domain" description="Endonuclease/exonuclease/phosphatase" evidence="2">
    <location>
        <begin position="301"/>
        <end position="592"/>
    </location>
</feature>
<keyword evidence="4" id="KW-0540">Nuclease</keyword>